<evidence type="ECO:0000256" key="7">
    <source>
        <dbReference type="ARBA" id="ARBA00022898"/>
    </source>
</evidence>
<comment type="caution">
    <text evidence="14">The sequence shown here is derived from an EMBL/GenBank/DDBJ whole genome shotgun (WGS) entry which is preliminary data.</text>
</comment>
<evidence type="ECO:0000256" key="1">
    <source>
        <dbReference type="ARBA" id="ARBA00001933"/>
    </source>
</evidence>
<evidence type="ECO:0000256" key="11">
    <source>
        <dbReference type="PIRSR" id="PIRSR004911-1"/>
    </source>
</evidence>
<organism evidence="14">
    <name type="scientific">Treponema denticola H-22</name>
    <dbReference type="NCBI Taxonomy" id="999432"/>
    <lineage>
        <taxon>Bacteria</taxon>
        <taxon>Pseudomonadati</taxon>
        <taxon>Spirochaetota</taxon>
        <taxon>Spirochaetia</taxon>
        <taxon>Spirochaetales</taxon>
        <taxon>Treponemataceae</taxon>
        <taxon>Treponema</taxon>
    </lineage>
</organism>
<evidence type="ECO:0000256" key="4">
    <source>
        <dbReference type="ARBA" id="ARBA00022485"/>
    </source>
</evidence>
<evidence type="ECO:0000256" key="8">
    <source>
        <dbReference type="ARBA" id="ARBA00023004"/>
    </source>
</evidence>
<dbReference type="Gene3D" id="3.20.20.70">
    <property type="entry name" value="Aldolase class I"/>
    <property type="match status" value="1"/>
</dbReference>
<comment type="similarity">
    <text evidence="3">Belongs to the radical SAM superfamily. KamA family.</text>
</comment>
<evidence type="ECO:0000256" key="3">
    <source>
        <dbReference type="ARBA" id="ARBA00008703"/>
    </source>
</evidence>
<dbReference type="SFLD" id="SFLDS00029">
    <property type="entry name" value="Radical_SAM"/>
    <property type="match status" value="1"/>
</dbReference>
<reference evidence="14" key="1">
    <citation type="submission" date="2012-01" db="EMBL/GenBank/DDBJ databases">
        <title>The Genome Sequence of Treponema denticola H-22.</title>
        <authorList>
            <consortium name="The Broad Institute Genome Sequencing Platform"/>
            <person name="Earl A."/>
            <person name="Ward D."/>
            <person name="Feldgarden M."/>
            <person name="Gevers D."/>
            <person name="Blanton J.M."/>
            <person name="Fenno C.J."/>
            <person name="Baranova O.V."/>
            <person name="Mathney J."/>
            <person name="Dewhirst F.E."/>
            <person name="Izard J."/>
            <person name="Young S.K."/>
            <person name="Zeng Q."/>
            <person name="Gargeya S."/>
            <person name="Fitzgerald M."/>
            <person name="Haas B."/>
            <person name="Abouelleil A."/>
            <person name="Alvarado L."/>
            <person name="Arachchi H.M."/>
            <person name="Berlin A."/>
            <person name="Chapman S.B."/>
            <person name="Gearin G."/>
            <person name="Goldberg J."/>
            <person name="Griggs A."/>
            <person name="Gujja S."/>
            <person name="Hansen M."/>
            <person name="Heiman D."/>
            <person name="Howarth C."/>
            <person name="Larimer J."/>
            <person name="Lui A."/>
            <person name="MacDonald P.J.P."/>
            <person name="McCowen C."/>
            <person name="Montmayeur A."/>
            <person name="Murphy C."/>
            <person name="Neiman D."/>
            <person name="Pearson M."/>
            <person name="Priest M."/>
            <person name="Roberts A."/>
            <person name="Saif S."/>
            <person name="Shea T."/>
            <person name="Sisk P."/>
            <person name="Stolte C."/>
            <person name="Sykes S."/>
            <person name="Wortman J."/>
            <person name="Nusbaum C."/>
            <person name="Birren B."/>
        </authorList>
    </citation>
    <scope>NUCLEOTIDE SEQUENCE [LARGE SCALE GENOMIC DNA]</scope>
    <source>
        <strain evidence="14">H-22</strain>
    </source>
</reference>
<name>A0A0E2E4F5_TREDN</name>
<dbReference type="EMBL" id="AGDV01000012">
    <property type="protein sequence ID" value="EMB33141.1"/>
    <property type="molecule type" value="Genomic_DNA"/>
</dbReference>
<evidence type="ECO:0000313" key="14">
    <source>
        <dbReference type="EMBL" id="EMB33141.1"/>
    </source>
</evidence>
<dbReference type="GO" id="GO:0016853">
    <property type="term" value="F:isomerase activity"/>
    <property type="evidence" value="ECO:0007669"/>
    <property type="project" value="UniProtKB-KW"/>
</dbReference>
<keyword evidence="10" id="KW-0413">Isomerase</keyword>
<keyword evidence="6 11" id="KW-0479">Metal-binding</keyword>
<evidence type="ECO:0000256" key="6">
    <source>
        <dbReference type="ARBA" id="ARBA00022723"/>
    </source>
</evidence>
<dbReference type="HOGENOM" id="CLU_032161_2_0_12"/>
<evidence type="ECO:0000256" key="10">
    <source>
        <dbReference type="ARBA" id="ARBA00023235"/>
    </source>
</evidence>
<feature type="modified residue" description="N6-(pyridoxal phosphate)lysine" evidence="12">
    <location>
        <position position="303"/>
    </location>
</feature>
<dbReference type="PIRSF" id="PIRSF004911">
    <property type="entry name" value="DUF160"/>
    <property type="match status" value="1"/>
</dbReference>
<accession>A0A0E2E4F5</accession>
<dbReference type="PATRIC" id="fig|999432.5.peg.1557"/>
<evidence type="ECO:0000256" key="9">
    <source>
        <dbReference type="ARBA" id="ARBA00023014"/>
    </source>
</evidence>
<comment type="cofactor">
    <cofactor evidence="1 12">
        <name>pyridoxal 5'-phosphate</name>
        <dbReference type="ChEBI" id="CHEBI:597326"/>
    </cofactor>
</comment>
<dbReference type="InterPro" id="IPR013785">
    <property type="entry name" value="Aldolase_TIM"/>
</dbReference>
<keyword evidence="7 12" id="KW-0663">Pyridoxal phosphate</keyword>
<protein>
    <submittedName>
        <fullName evidence="14">KamA family protein</fullName>
    </submittedName>
</protein>
<keyword evidence="5" id="KW-0949">S-adenosyl-L-methionine</keyword>
<dbReference type="GO" id="GO:0051539">
    <property type="term" value="F:4 iron, 4 sulfur cluster binding"/>
    <property type="evidence" value="ECO:0007669"/>
    <property type="project" value="UniProtKB-KW"/>
</dbReference>
<keyword evidence="9 11" id="KW-0411">Iron-sulfur</keyword>
<feature type="binding site" evidence="11">
    <location>
        <position position="95"/>
    </location>
    <ligand>
        <name>[4Fe-4S] cluster</name>
        <dbReference type="ChEBI" id="CHEBI:49883"/>
        <note>4Fe-4S-S-AdoMet</note>
    </ligand>
</feature>
<evidence type="ECO:0000259" key="13">
    <source>
        <dbReference type="PROSITE" id="PS51918"/>
    </source>
</evidence>
<dbReference type="CDD" id="cd01335">
    <property type="entry name" value="Radical_SAM"/>
    <property type="match status" value="1"/>
</dbReference>
<dbReference type="InterPro" id="IPR007197">
    <property type="entry name" value="rSAM"/>
</dbReference>
<feature type="binding site" evidence="11">
    <location>
        <position position="91"/>
    </location>
    <ligand>
        <name>[4Fe-4S] cluster</name>
        <dbReference type="ChEBI" id="CHEBI:49883"/>
        <note>4Fe-4S-S-AdoMet</note>
    </ligand>
</feature>
<keyword evidence="8" id="KW-0408">Iron</keyword>
<dbReference type="InterPro" id="IPR006638">
    <property type="entry name" value="Elp3/MiaA/NifB-like_rSAM"/>
</dbReference>
<dbReference type="PANTHER" id="PTHR30538:SF1">
    <property type="entry name" value="L-LYSINE 2,3-AMINOMUTASE"/>
    <property type="match status" value="1"/>
</dbReference>
<proteinExistence type="inferred from homology"/>
<dbReference type="InterPro" id="IPR003739">
    <property type="entry name" value="Lys_aminomutase/Glu_NH3_mut"/>
</dbReference>
<feature type="domain" description="Radical SAM core" evidence="13">
    <location>
        <begin position="76"/>
        <end position="291"/>
    </location>
</feature>
<gene>
    <name evidence="14" type="ORF">HMPREF9726_01502</name>
</gene>
<dbReference type="PROSITE" id="PS51918">
    <property type="entry name" value="RADICAL_SAM"/>
    <property type="match status" value="1"/>
</dbReference>
<dbReference type="GO" id="GO:0046872">
    <property type="term" value="F:metal ion binding"/>
    <property type="evidence" value="ECO:0007669"/>
    <property type="project" value="UniProtKB-KW"/>
</dbReference>
<evidence type="ECO:0000256" key="5">
    <source>
        <dbReference type="ARBA" id="ARBA00022691"/>
    </source>
</evidence>
<dbReference type="AlphaFoldDB" id="A0A0E2E4F5"/>
<dbReference type="RefSeq" id="WP_002684608.1">
    <property type="nucleotide sequence ID" value="NZ_CM001795.1"/>
</dbReference>
<feature type="binding site" evidence="11">
    <location>
        <position position="98"/>
    </location>
    <ligand>
        <name>[4Fe-4S] cluster</name>
        <dbReference type="ChEBI" id="CHEBI:49883"/>
        <note>4Fe-4S-S-AdoMet</note>
    </ligand>
</feature>
<dbReference type="SMART" id="SM00729">
    <property type="entry name" value="Elp3"/>
    <property type="match status" value="1"/>
</dbReference>
<dbReference type="Pfam" id="PF04055">
    <property type="entry name" value="Radical_SAM"/>
    <property type="match status" value="1"/>
</dbReference>
<dbReference type="Proteomes" id="UP000011705">
    <property type="component" value="Chromosome"/>
</dbReference>
<dbReference type="PANTHER" id="PTHR30538">
    <property type="entry name" value="LYSINE 2,3-AMINOMUTASE-RELATED"/>
    <property type="match status" value="1"/>
</dbReference>
<dbReference type="NCBIfam" id="TIGR00238">
    <property type="entry name" value="KamA family radical SAM protein"/>
    <property type="match status" value="1"/>
</dbReference>
<dbReference type="SFLD" id="SFLDG01070">
    <property type="entry name" value="PLP-dependent"/>
    <property type="match status" value="1"/>
</dbReference>
<sequence>MSEKNWREFSAAETADFEQPVLISSAFQKLIEEAEPEDSKALRLQVEPSACEKTVCSYETADPLGEQKYCITPYLVHQYENRVLLITTGKCLSYCRYCFRRGLTSRSQSYIGDGELKEVTDYIKKMPQVTEILVSGGDPLSGGFKKLEKVLDGLRTIKEDLLIRLCTRAPVFAPELFTEELLNLLKKTKPLWLIPHINHPAELGKEQTNALNACIEAGIPIQSQTVLLKGVNDNEKTLIKLFHKLTCMGIKPGYLFQLDPAAGTSHFRVPLKEALDLWERVEPKLSGLSRPQFAVDLPGGGGKFSLSALIYSKKIIEQKEDSSFSALGADGVIHKYTY</sequence>
<keyword evidence="4 11" id="KW-0004">4Fe-4S</keyword>
<dbReference type="SUPFAM" id="SSF102114">
    <property type="entry name" value="Radical SAM enzymes"/>
    <property type="match status" value="1"/>
</dbReference>
<evidence type="ECO:0000256" key="12">
    <source>
        <dbReference type="PIRSR" id="PIRSR603739-50"/>
    </source>
</evidence>
<evidence type="ECO:0000256" key="2">
    <source>
        <dbReference type="ARBA" id="ARBA00001966"/>
    </source>
</evidence>
<dbReference type="InterPro" id="IPR058240">
    <property type="entry name" value="rSAM_sf"/>
</dbReference>
<comment type="cofactor">
    <cofactor evidence="2">
        <name>[4Fe-4S] cluster</name>
        <dbReference type="ChEBI" id="CHEBI:49883"/>
    </cofactor>
</comment>